<proteinExistence type="predicted"/>
<gene>
    <name evidence="2" type="ORF">QG37_02521</name>
</gene>
<organism evidence="2 3">
    <name type="scientific">Candidozyma auris</name>
    <name type="common">Yeast</name>
    <name type="synonym">Candida auris</name>
    <dbReference type="NCBI Taxonomy" id="498019"/>
    <lineage>
        <taxon>Eukaryota</taxon>
        <taxon>Fungi</taxon>
        <taxon>Dikarya</taxon>
        <taxon>Ascomycota</taxon>
        <taxon>Saccharomycotina</taxon>
        <taxon>Pichiomycetes</taxon>
        <taxon>Metschnikowiaceae</taxon>
        <taxon>Candidozyma</taxon>
    </lineage>
</organism>
<dbReference type="EMBL" id="LGST01000018">
    <property type="protein sequence ID" value="KNE00490.1"/>
    <property type="molecule type" value="Genomic_DNA"/>
</dbReference>
<evidence type="ECO:0000256" key="1">
    <source>
        <dbReference type="SAM" id="MobiDB-lite"/>
    </source>
</evidence>
<dbReference type="AlphaFoldDB" id="A0A0L0P2J6"/>
<reference evidence="3" key="1">
    <citation type="journal article" date="2015" name="BMC Genomics">
        <title>Draft genome of a commonly misdiagnosed multidrug resistant pathogen Candida auris.</title>
        <authorList>
            <person name="Chatterjee S."/>
            <person name="Alampalli S.V."/>
            <person name="Nageshan R.K."/>
            <person name="Chettiar S.T."/>
            <person name="Joshi S."/>
            <person name="Tatu U.S."/>
        </authorList>
    </citation>
    <scope>NUCLEOTIDE SEQUENCE [LARGE SCALE GENOMIC DNA]</scope>
    <source>
        <strain evidence="3">6684</strain>
    </source>
</reference>
<sequence length="176" mass="20108">MTGNGTDCKRTKKRKKKKDKQKKNNKQQISTIEKNSYMIINSFLNSLFEASPCALLLLPAFFHAQHSALGKWAISRATHRLLDPFAATRRRLPIWNLQCEVKQRQKIGFFLGETRAPAFIQGVFWPNFPRVLMRRLLQRSPSGSCACLATRLPQNTLVVSMAAKKKVLIQTLPAWI</sequence>
<feature type="compositionally biased region" description="Basic residues" evidence="1">
    <location>
        <begin position="10"/>
        <end position="25"/>
    </location>
</feature>
<dbReference type="Proteomes" id="UP000037122">
    <property type="component" value="Unassembled WGS sequence"/>
</dbReference>
<dbReference type="VEuPathDB" id="FungiDB:QG37_02521"/>
<accession>A0A0L0P2J6</accession>
<evidence type="ECO:0000313" key="3">
    <source>
        <dbReference type="Proteomes" id="UP000037122"/>
    </source>
</evidence>
<feature type="region of interest" description="Disordered" evidence="1">
    <location>
        <begin position="1"/>
        <end position="28"/>
    </location>
</feature>
<comment type="caution">
    <text evidence="2">The sequence shown here is derived from an EMBL/GenBank/DDBJ whole genome shotgun (WGS) entry which is preliminary data.</text>
</comment>
<name>A0A0L0P2J6_CANAR</name>
<evidence type="ECO:0000313" key="2">
    <source>
        <dbReference type="EMBL" id="KNE00490.1"/>
    </source>
</evidence>
<protein>
    <submittedName>
        <fullName evidence="2">Uncharacterized protein</fullName>
    </submittedName>
</protein>